<evidence type="ECO:0000313" key="2">
    <source>
        <dbReference type="Proteomes" id="UP000189703"/>
    </source>
</evidence>
<dbReference type="GeneID" id="104585590"/>
<gene>
    <name evidence="3 4 5" type="primary">LOC104585590</name>
</gene>
<dbReference type="PANTHER" id="PTHR16199">
    <property type="entry name" value="CONDENSIN-2 COMPLEX SUBUNIT G2"/>
    <property type="match status" value="1"/>
</dbReference>
<accession>A0A1U7YPT1</accession>
<dbReference type="Gene3D" id="1.25.10.10">
    <property type="entry name" value="Leucine-rich Repeat Variant"/>
    <property type="match status" value="1"/>
</dbReference>
<sequence>MEKRLRSSLQSSAEEFLLSATKIGFKSVKPSLKALIWNITSSSELSSSLPFALHQSVVGSIESFKQLLQPNGGDCTISPRSPPTKRLRRSSRQRKNTKESTDEDSSTKITSAKQLLLQSLQAYAYIAHLCISHPKKPFSPSDLLPSVQALHDNLVLFEPDQILLCEIANLCEKWWKEQLPGRETLISQSLPFLLSMSLTIRKKSYLHRVYALREAFSLFDFEDESIEDLKLLLVRCIITPLYLKTEEGRRFVAFLFGLSNQLVKEALAIIRSQIPFGRKSMLEAYADIAFRAWKASEGSSRDEIESCFLQGLIEGAIHASSGPFAASIRRVLGGFINQRTTAGVEKLLFCLAEPVLFRSLQVANSNVRQNALHLFLDMFPLEDPDATKEVKDALLDKQFFLLERLLIDDCPAVRVVAVQGSCRILHLFWEVIPSSTITKIMTKVVDDMSHDICSEVRISTLSGIIYLIGNPQTHEILKVLLPRLGHLFHDSVLSVRESFTDLLLAVKSIRAFPFNKVVDLDIILSALANDQPPVAQKITRLLMPSYFPAKVTSQEACNRCLTLIKRYPMAGARLCEFALSEGSSVKSLLELARVFINLALSPDDLNADQIEGLLVGASNLCNILVTESSCKAALQELFSGGKLKSLITSAASGRARTSVFSIAAVLSPDDVAILSEECMGLIMNCSGLSQNVERQAEISSVHKLLLSCGRFDDMFASLTSLLQNIASGFCIRFGKEVPAKSVQSTRQTKTKFSVKTSAKNASRKKSSSSDTSSFEEDCLIAAGAAWQIKDLLMSVYTRNSMLKSKTLELAFSALMIISEVIIEQCMRYDFLETSPVLAYTALAMNMTFQKIGLTNKTSPDEKKNNGLDTTSLELTELDQSVNHLLNCAEKLIDARLIGESRSLPLNSKQGSSLPKQRKISNMLKMVTTVLKSIVDAMAIHVGSHNQERCLQFTSAFVQHVISTLRKHSHDKLQFKEDELKEVFFCLRSSFTYAIKLLNIVLTNCNDSSPPPLEVSGLANDMLDLIASTESYLGSGHATRLVATVKSWIPDIILALGSDHIMTKAPQEGGCSSASDHIKHRFPSWLTILGKVELCEIIDFNQDEETEKVHEPEDFVVFKKLMEKVALLLRENPKVLDAVGVIFLTGSAVGLERKDFGLVLGLVHFVCVKLARIDHGEWEELGLMLACLQVLYPQIDAHIRNPRINEDERQQLESAMRLLEPVWRNYIYEDDDGCMVED</sequence>
<name>A0A1U7YPT1_NELNU</name>
<dbReference type="GO" id="GO:0000070">
    <property type="term" value="P:mitotic sister chromatid segregation"/>
    <property type="evidence" value="ECO:0000318"/>
    <property type="project" value="GO_Central"/>
</dbReference>
<dbReference type="RefSeq" id="XP_010240826.1">
    <property type="nucleotide sequence ID" value="XM_010242524.2"/>
</dbReference>
<dbReference type="InterPro" id="IPR016024">
    <property type="entry name" value="ARM-type_fold"/>
</dbReference>
<dbReference type="KEGG" id="nnu:104585590"/>
<reference evidence="3 4" key="1">
    <citation type="submission" date="2025-04" db="UniProtKB">
        <authorList>
            <consortium name="RefSeq"/>
        </authorList>
    </citation>
    <scope>IDENTIFICATION</scope>
</reference>
<dbReference type="AlphaFoldDB" id="A0A1U7YPT1"/>
<dbReference type="OMA" id="RNFQFHK"/>
<evidence type="ECO:0000313" key="5">
    <source>
        <dbReference type="RefSeq" id="XP_010240828.1"/>
    </source>
</evidence>
<protein>
    <submittedName>
        <fullName evidence="3 4">Uncharacterized protein LOC104585590</fullName>
    </submittedName>
</protein>
<dbReference type="PANTHER" id="PTHR16199:SF4">
    <property type="entry name" value="CONDENSIN-2 COMPLEX SUBUNIT G2"/>
    <property type="match status" value="1"/>
</dbReference>
<dbReference type="InterPro" id="IPR024741">
    <property type="entry name" value="Condensin2_G2"/>
</dbReference>
<dbReference type="RefSeq" id="XP_010240828.1">
    <property type="nucleotide sequence ID" value="XM_010242526.2"/>
</dbReference>
<dbReference type="STRING" id="4432.A0A1U7YPT1"/>
<dbReference type="GO" id="GO:0005634">
    <property type="term" value="C:nucleus"/>
    <property type="evidence" value="ECO:0000318"/>
    <property type="project" value="GO_Central"/>
</dbReference>
<proteinExistence type="predicted"/>
<keyword evidence="2" id="KW-1185">Reference proteome</keyword>
<evidence type="ECO:0000256" key="1">
    <source>
        <dbReference type="SAM" id="MobiDB-lite"/>
    </source>
</evidence>
<dbReference type="eggNOG" id="KOG1949">
    <property type="taxonomic scope" value="Eukaryota"/>
</dbReference>
<dbReference type="RefSeq" id="XP_010240827.1">
    <property type="nucleotide sequence ID" value="XM_010242525.2"/>
</dbReference>
<dbReference type="Proteomes" id="UP000189703">
    <property type="component" value="Unplaced"/>
</dbReference>
<dbReference type="OrthoDB" id="10062843at2759"/>
<feature type="region of interest" description="Disordered" evidence="1">
    <location>
        <begin position="71"/>
        <end position="106"/>
    </location>
</feature>
<feature type="compositionally biased region" description="Basic residues" evidence="1">
    <location>
        <begin position="83"/>
        <end position="95"/>
    </location>
</feature>
<dbReference type="GO" id="GO:0000796">
    <property type="term" value="C:condensin complex"/>
    <property type="evidence" value="ECO:0000318"/>
    <property type="project" value="GO_Central"/>
</dbReference>
<dbReference type="InterPro" id="IPR011989">
    <property type="entry name" value="ARM-like"/>
</dbReference>
<dbReference type="SUPFAM" id="SSF48371">
    <property type="entry name" value="ARM repeat"/>
    <property type="match status" value="1"/>
</dbReference>
<dbReference type="Pfam" id="PF12422">
    <property type="entry name" value="Condensin2nSMC"/>
    <property type="match status" value="1"/>
</dbReference>
<evidence type="ECO:0000313" key="4">
    <source>
        <dbReference type="RefSeq" id="XP_010240827.1"/>
    </source>
</evidence>
<evidence type="ECO:0000313" key="3">
    <source>
        <dbReference type="RefSeq" id="XP_010240826.1"/>
    </source>
</evidence>
<organism evidence="2 3">
    <name type="scientific">Nelumbo nucifera</name>
    <name type="common">Sacred lotus</name>
    <dbReference type="NCBI Taxonomy" id="4432"/>
    <lineage>
        <taxon>Eukaryota</taxon>
        <taxon>Viridiplantae</taxon>
        <taxon>Streptophyta</taxon>
        <taxon>Embryophyta</taxon>
        <taxon>Tracheophyta</taxon>
        <taxon>Spermatophyta</taxon>
        <taxon>Magnoliopsida</taxon>
        <taxon>Proteales</taxon>
        <taxon>Nelumbonaceae</taxon>
        <taxon>Nelumbo</taxon>
    </lineage>
</organism>